<accession>A0A4D6H9S2</accession>
<dbReference type="Proteomes" id="UP000296706">
    <property type="component" value="Chromosome"/>
</dbReference>
<dbReference type="KEGG" id="hsn:DV733_01060"/>
<dbReference type="EMBL" id="CP031310">
    <property type="protein sequence ID" value="QCC49898.1"/>
    <property type="molecule type" value="Genomic_DNA"/>
</dbReference>
<sequence length="116" mass="12639">MDTLDDCSLPQRVVLLGLATLEQDDESPAQVNVITRRAQTESESVDDIGRLTEAEVDRALNVLEAESIVTVPSIDDSSPVGKGRPAYELDTDVDVLLDELDDDDRLTAAVDQARRS</sequence>
<proteinExistence type="predicted"/>
<reference evidence="1 2" key="1">
    <citation type="journal article" date="2019" name="Nat. Commun.">
        <title>A new type of DNA phosphorothioation-based antiviral system in archaea.</title>
        <authorList>
            <person name="Xiong L."/>
            <person name="Liu S."/>
            <person name="Chen S."/>
            <person name="Xiao Y."/>
            <person name="Zhu B."/>
            <person name="Gao Y."/>
            <person name="Zhang Y."/>
            <person name="Chen B."/>
            <person name="Luo J."/>
            <person name="Deng Z."/>
            <person name="Chen X."/>
            <person name="Wang L."/>
            <person name="Chen S."/>
        </authorList>
    </citation>
    <scope>NUCLEOTIDE SEQUENCE [LARGE SCALE GENOMIC DNA]</scope>
    <source>
        <strain evidence="1 2">CBA1105</strain>
    </source>
</reference>
<dbReference type="AlphaFoldDB" id="A0A4D6H9S2"/>
<evidence type="ECO:0008006" key="3">
    <source>
        <dbReference type="Google" id="ProtNLM"/>
    </source>
</evidence>
<evidence type="ECO:0000313" key="1">
    <source>
        <dbReference type="EMBL" id="QCC49898.1"/>
    </source>
</evidence>
<name>A0A4D6H9S2_9EURY</name>
<keyword evidence="2" id="KW-1185">Reference proteome</keyword>
<dbReference type="STRING" id="1457250.GCA_000755225_02505"/>
<protein>
    <recommendedName>
        <fullName evidence="3">Transcriptional regulator</fullName>
    </recommendedName>
</protein>
<dbReference type="GeneID" id="39846414"/>
<evidence type="ECO:0000313" key="2">
    <source>
        <dbReference type="Proteomes" id="UP000296706"/>
    </source>
</evidence>
<gene>
    <name evidence="1" type="ORF">DV733_01060</name>
</gene>
<organism evidence="1 2">
    <name type="scientific">Halapricum salinum</name>
    <dbReference type="NCBI Taxonomy" id="1457250"/>
    <lineage>
        <taxon>Archaea</taxon>
        <taxon>Methanobacteriati</taxon>
        <taxon>Methanobacteriota</taxon>
        <taxon>Stenosarchaea group</taxon>
        <taxon>Halobacteria</taxon>
        <taxon>Halobacteriales</taxon>
        <taxon>Haloarculaceae</taxon>
        <taxon>Halapricum</taxon>
    </lineage>
</organism>
<dbReference type="RefSeq" id="WP_049993341.1">
    <property type="nucleotide sequence ID" value="NZ_CP031310.1"/>
</dbReference>
<dbReference type="OrthoDB" id="237861at2157"/>